<proteinExistence type="predicted"/>
<evidence type="ECO:0000313" key="2">
    <source>
        <dbReference type="EMBL" id="KAF3594891.1"/>
    </source>
</evidence>
<evidence type="ECO:0000256" key="1">
    <source>
        <dbReference type="ARBA" id="ARBA00004479"/>
    </source>
</evidence>
<keyword evidence="3" id="KW-1185">Reference proteome</keyword>
<sequence length="180" mass="20331">MLRRLHHIEHFKTIAKGPSPIIELYKTARISPLVLTYYGLCLDFKPPVYHDNKRLIISIAVAVMRPEGLKLLQTGNFSLEQIKAATNNFDPANKIGEGRFGPVYKGFPASRIIPLGPVRHRSTSPGKALPGLDRTHYRFDVQKRQGSFRMGGEIEPGWWLPPQVRPATWTTSSGLEMMRV</sequence>
<comment type="subcellular location">
    <subcellularLocation>
        <location evidence="1">Membrane</location>
        <topology evidence="1">Single-pass type I membrane protein</topology>
    </subcellularLocation>
</comment>
<dbReference type="Gene3D" id="3.30.200.20">
    <property type="entry name" value="Phosphorylase Kinase, domain 1"/>
    <property type="match status" value="1"/>
</dbReference>
<organism evidence="2 3">
    <name type="scientific">Brassica cretica</name>
    <name type="common">Mustard</name>
    <dbReference type="NCBI Taxonomy" id="69181"/>
    <lineage>
        <taxon>Eukaryota</taxon>
        <taxon>Viridiplantae</taxon>
        <taxon>Streptophyta</taxon>
        <taxon>Embryophyta</taxon>
        <taxon>Tracheophyta</taxon>
        <taxon>Spermatophyta</taxon>
        <taxon>Magnoliopsida</taxon>
        <taxon>eudicotyledons</taxon>
        <taxon>Gunneridae</taxon>
        <taxon>Pentapetalae</taxon>
        <taxon>rosids</taxon>
        <taxon>malvids</taxon>
        <taxon>Brassicales</taxon>
        <taxon>Brassicaceae</taxon>
        <taxon>Brassiceae</taxon>
        <taxon>Brassica</taxon>
    </lineage>
</organism>
<protein>
    <recommendedName>
        <fullName evidence="4">Serine-threonine/tyrosine-protein kinase catalytic domain-containing protein</fullName>
    </recommendedName>
</protein>
<dbReference type="SUPFAM" id="SSF56112">
    <property type="entry name" value="Protein kinase-like (PK-like)"/>
    <property type="match status" value="1"/>
</dbReference>
<dbReference type="InterPro" id="IPR051824">
    <property type="entry name" value="LRR_Rcpt-Like_S/T_Kinase"/>
</dbReference>
<dbReference type="EMBL" id="QGKV02000299">
    <property type="protein sequence ID" value="KAF3594891.1"/>
    <property type="molecule type" value="Genomic_DNA"/>
</dbReference>
<reference evidence="2 3" key="1">
    <citation type="journal article" date="2020" name="BMC Genomics">
        <title>Intraspecific diversification of the crop wild relative Brassica cretica Lam. using demographic model selection.</title>
        <authorList>
            <person name="Kioukis A."/>
            <person name="Michalopoulou V.A."/>
            <person name="Briers L."/>
            <person name="Pirintsos S."/>
            <person name="Studholme D.J."/>
            <person name="Pavlidis P."/>
            <person name="Sarris P.F."/>
        </authorList>
    </citation>
    <scope>NUCLEOTIDE SEQUENCE [LARGE SCALE GENOMIC DNA]</scope>
    <source>
        <strain evidence="3">cv. PFS-1207/04</strain>
    </source>
</reference>
<dbReference type="Proteomes" id="UP000266723">
    <property type="component" value="Unassembled WGS sequence"/>
</dbReference>
<dbReference type="InterPro" id="IPR011009">
    <property type="entry name" value="Kinase-like_dom_sf"/>
</dbReference>
<accession>A0ABQ7EEH2</accession>
<gene>
    <name evidence="2" type="ORF">DY000_02023273</name>
</gene>
<evidence type="ECO:0008006" key="4">
    <source>
        <dbReference type="Google" id="ProtNLM"/>
    </source>
</evidence>
<evidence type="ECO:0000313" key="3">
    <source>
        <dbReference type="Proteomes" id="UP000266723"/>
    </source>
</evidence>
<comment type="caution">
    <text evidence="2">The sequence shown here is derived from an EMBL/GenBank/DDBJ whole genome shotgun (WGS) entry which is preliminary data.</text>
</comment>
<dbReference type="PANTHER" id="PTHR48006">
    <property type="entry name" value="LEUCINE-RICH REPEAT-CONTAINING PROTEIN DDB_G0281931-RELATED"/>
    <property type="match status" value="1"/>
</dbReference>
<name>A0ABQ7EEH2_BRACR</name>
<dbReference type="PANTHER" id="PTHR48006:SF60">
    <property type="entry name" value="PROTEIN KINASE DOMAIN-CONTAINING PROTEIN"/>
    <property type="match status" value="1"/>
</dbReference>